<evidence type="ECO:0000256" key="1">
    <source>
        <dbReference type="ARBA" id="ARBA00022723"/>
    </source>
</evidence>
<dbReference type="Pfam" id="PF01753">
    <property type="entry name" value="zf-MYND"/>
    <property type="match status" value="1"/>
</dbReference>
<organism evidence="7">
    <name type="scientific">Schizophyllum commune (strain H4-8 / FGSC 9210)</name>
    <name type="common">Split gill fungus</name>
    <dbReference type="NCBI Taxonomy" id="578458"/>
    <lineage>
        <taxon>Eukaryota</taxon>
        <taxon>Fungi</taxon>
        <taxon>Dikarya</taxon>
        <taxon>Basidiomycota</taxon>
        <taxon>Agaricomycotina</taxon>
        <taxon>Agaricomycetes</taxon>
        <taxon>Agaricomycetidae</taxon>
        <taxon>Agaricales</taxon>
        <taxon>Schizophyllaceae</taxon>
        <taxon>Schizophyllum</taxon>
    </lineage>
</organism>
<dbReference type="EMBL" id="GL377311">
    <property type="protein sequence ID" value="EFI93446.1"/>
    <property type="molecule type" value="Genomic_DNA"/>
</dbReference>
<keyword evidence="7" id="KW-1185">Reference proteome</keyword>
<reference evidence="6 7" key="1">
    <citation type="journal article" date="2010" name="Nat. Biotechnol.">
        <title>Genome sequence of the model mushroom Schizophyllum commune.</title>
        <authorList>
            <person name="Ohm R.A."/>
            <person name="de Jong J.F."/>
            <person name="Lugones L.G."/>
            <person name="Aerts A."/>
            <person name="Kothe E."/>
            <person name="Stajich J.E."/>
            <person name="de Vries R.P."/>
            <person name="Record E."/>
            <person name="Levasseur A."/>
            <person name="Baker S.E."/>
            <person name="Bartholomew K.A."/>
            <person name="Coutinho P.M."/>
            <person name="Erdmann S."/>
            <person name="Fowler T.J."/>
            <person name="Gathman A.C."/>
            <person name="Lombard V."/>
            <person name="Henrissat B."/>
            <person name="Knabe N."/>
            <person name="Kuees U."/>
            <person name="Lilly W.W."/>
            <person name="Lindquist E."/>
            <person name="Lucas S."/>
            <person name="Magnuson J.K."/>
            <person name="Piumi F."/>
            <person name="Raudaskoski M."/>
            <person name="Salamov A."/>
            <person name="Schmutz J."/>
            <person name="Schwarze F.W.M.R."/>
            <person name="vanKuyk P.A."/>
            <person name="Horton J.S."/>
            <person name="Grigoriev I.V."/>
            <person name="Woesten H.A.B."/>
        </authorList>
    </citation>
    <scope>NUCLEOTIDE SEQUENCE [LARGE SCALE GENOMIC DNA]</scope>
    <source>
        <strain evidence="7">H4-8 / FGSC 9210</strain>
    </source>
</reference>
<evidence type="ECO:0000259" key="5">
    <source>
        <dbReference type="PROSITE" id="PS50865"/>
    </source>
</evidence>
<evidence type="ECO:0000256" key="3">
    <source>
        <dbReference type="ARBA" id="ARBA00022833"/>
    </source>
</evidence>
<protein>
    <recommendedName>
        <fullName evidence="5">MYND-type domain-containing protein</fullName>
    </recommendedName>
</protein>
<keyword evidence="3" id="KW-0862">Zinc</keyword>
<dbReference type="AlphaFoldDB" id="D8QFN9"/>
<dbReference type="InParanoid" id="D8QFN9"/>
<dbReference type="SUPFAM" id="SSF144232">
    <property type="entry name" value="HIT/MYND zinc finger-like"/>
    <property type="match status" value="1"/>
</dbReference>
<sequence length="564" mass="64001">MADISLINALTDPIDDCSSSYAVATVKYQLQSLLQSGGVSFEFLNRNPFLLGNEHSTLATPTVRRAISYLEALGNILIPHFDLGSAPLKPLMVPHIRAIWEHLIEWLDYLHPKRHVGTTRMANVPISAVACALHGLMSLKNELFDLFQQTPLVYQLTFDLWVKIDQYCKYPRALDTEKRLQTLLMAIRPALLAPGVTKPEYGKPECLDPLAQKMAFATTGNRPRKFYRRAIHLIATLERANPPNTLLSGQADTTIGSATNNQMSLLAIMIGTLLPTPYFARDVVLTMVDTLRRLMARPRALECAELAAHVLWAMWRTAGDRRSLMWALKAKVFDLLVVLVHRDPENRSLRIVCDWLMVQVSTVPEISAWSQMRNLIMWDSFDVLCSARKCRKRKASVRRCVCLCTQYCSKECQEADWPRHRPRCKSIRAVNNDDALLKIGPEITPLDIRFQVLCSRSIIRDHAPAIVKWILDRKDRNSYDFVVTIDCVALPPQPKYSLRKKGKRVARMIVLAEVPGIAHDFHKKPHTLVACPGVPLRWPLDGYVPTDDGWMNPAGDWRSDAWED</sequence>
<keyword evidence="2 4" id="KW-0863">Zinc-finger</keyword>
<dbReference type="HOGENOM" id="CLU_473401_0_0_1"/>
<feature type="non-terminal residue" evidence="6">
    <location>
        <position position="564"/>
    </location>
</feature>
<evidence type="ECO:0000313" key="6">
    <source>
        <dbReference type="EMBL" id="EFI93446.1"/>
    </source>
</evidence>
<dbReference type="GO" id="GO:0008270">
    <property type="term" value="F:zinc ion binding"/>
    <property type="evidence" value="ECO:0007669"/>
    <property type="project" value="UniProtKB-KW"/>
</dbReference>
<feature type="domain" description="MYND-type" evidence="5">
    <location>
        <begin position="387"/>
        <end position="424"/>
    </location>
</feature>
<dbReference type="VEuPathDB" id="FungiDB:SCHCODRAFT_02552953"/>
<dbReference type="PROSITE" id="PS50865">
    <property type="entry name" value="ZF_MYND_2"/>
    <property type="match status" value="1"/>
</dbReference>
<dbReference type="Gene3D" id="6.10.140.2220">
    <property type="match status" value="1"/>
</dbReference>
<keyword evidence="1" id="KW-0479">Metal-binding</keyword>
<dbReference type="InterPro" id="IPR002893">
    <property type="entry name" value="Znf_MYND"/>
</dbReference>
<accession>D8QFN9</accession>
<dbReference type="Proteomes" id="UP000007431">
    <property type="component" value="Unassembled WGS sequence"/>
</dbReference>
<evidence type="ECO:0000313" key="7">
    <source>
        <dbReference type="Proteomes" id="UP000007431"/>
    </source>
</evidence>
<evidence type="ECO:0000256" key="4">
    <source>
        <dbReference type="PROSITE-ProRule" id="PRU00134"/>
    </source>
</evidence>
<gene>
    <name evidence="6" type="ORF">SCHCODRAFT_112675</name>
</gene>
<proteinExistence type="predicted"/>
<name>D8QFN9_SCHCM</name>
<evidence type="ECO:0000256" key="2">
    <source>
        <dbReference type="ARBA" id="ARBA00022771"/>
    </source>
</evidence>